<accession>A0A955IW07</accession>
<evidence type="ECO:0000256" key="2">
    <source>
        <dbReference type="ARBA" id="ARBA00022801"/>
    </source>
</evidence>
<comment type="cofactor">
    <cofactor evidence="1">
        <name>Mg(2+)</name>
        <dbReference type="ChEBI" id="CHEBI:18420"/>
    </cofactor>
</comment>
<evidence type="ECO:0000256" key="1">
    <source>
        <dbReference type="ARBA" id="ARBA00001946"/>
    </source>
</evidence>
<comment type="similarity">
    <text evidence="3">Belongs to the Nudix hydrolase family.</text>
</comment>
<name>A0A955IW07_UNCKA</name>
<evidence type="ECO:0000313" key="6">
    <source>
        <dbReference type="Proteomes" id="UP000714817"/>
    </source>
</evidence>
<organism evidence="5 6">
    <name type="scientific">candidate division WWE3 bacterium</name>
    <dbReference type="NCBI Taxonomy" id="2053526"/>
    <lineage>
        <taxon>Bacteria</taxon>
        <taxon>Katanobacteria</taxon>
    </lineage>
</organism>
<dbReference type="InterPro" id="IPR020084">
    <property type="entry name" value="NUDIX_hydrolase_CS"/>
</dbReference>
<dbReference type="EMBL" id="JAGQNY010000008">
    <property type="protein sequence ID" value="MCA9302223.1"/>
    <property type="molecule type" value="Genomic_DNA"/>
</dbReference>
<comment type="caution">
    <text evidence="5">The sequence shown here is derived from an EMBL/GenBank/DDBJ whole genome shotgun (WGS) entry which is preliminary data.</text>
</comment>
<dbReference type="PRINTS" id="PR00502">
    <property type="entry name" value="NUDIXFAMILY"/>
</dbReference>
<dbReference type="InterPro" id="IPR015797">
    <property type="entry name" value="NUDIX_hydrolase-like_dom_sf"/>
</dbReference>
<dbReference type="PROSITE" id="PS51462">
    <property type="entry name" value="NUDIX"/>
    <property type="match status" value="1"/>
</dbReference>
<protein>
    <submittedName>
        <fullName evidence="5">NUDIX domain-containing protein</fullName>
    </submittedName>
</protein>
<feature type="domain" description="Nudix hydrolase" evidence="4">
    <location>
        <begin position="19"/>
        <end position="165"/>
    </location>
</feature>
<reference evidence="5" key="1">
    <citation type="submission" date="2020-04" db="EMBL/GenBank/DDBJ databases">
        <authorList>
            <person name="Zhang T."/>
        </authorList>
    </citation>
    <scope>NUCLEOTIDE SEQUENCE</scope>
    <source>
        <strain evidence="5">HKST-UBA80</strain>
    </source>
</reference>
<dbReference type="Pfam" id="PF00293">
    <property type="entry name" value="NUDIX"/>
    <property type="match status" value="1"/>
</dbReference>
<dbReference type="PANTHER" id="PTHR43046:SF14">
    <property type="entry name" value="MUTT_NUDIX FAMILY PROTEIN"/>
    <property type="match status" value="1"/>
</dbReference>
<proteinExistence type="inferred from homology"/>
<evidence type="ECO:0000256" key="3">
    <source>
        <dbReference type="RuleBase" id="RU003476"/>
    </source>
</evidence>
<dbReference type="PANTHER" id="PTHR43046">
    <property type="entry name" value="GDP-MANNOSE MANNOSYL HYDROLASE"/>
    <property type="match status" value="1"/>
</dbReference>
<gene>
    <name evidence="5" type="ORF">KDA10_02590</name>
</gene>
<dbReference type="InterPro" id="IPR000086">
    <property type="entry name" value="NUDIX_hydrolase_dom"/>
</dbReference>
<keyword evidence="2 3" id="KW-0378">Hydrolase</keyword>
<evidence type="ECO:0000259" key="4">
    <source>
        <dbReference type="PROSITE" id="PS51462"/>
    </source>
</evidence>
<dbReference type="Gene3D" id="3.90.79.10">
    <property type="entry name" value="Nucleoside Triphosphate Pyrophosphohydrolase"/>
    <property type="match status" value="1"/>
</dbReference>
<sequence length="173" mass="19843">MIESTTYYNGHPVKLVWHPLNNLEGMAPIVQVYGLCFTQDGQVLIIRNPLKAGTFTPWYLPGGTTEKGEKPEETLNREIREEADIEITNLKLLGAQEVFYPNNPNKEKGDHYYQVRYFALISKTNPQTIDPHDGGIVELKYIDPKDFTKYVEWGEIGQELINLATKEFKKLVL</sequence>
<dbReference type="GO" id="GO:0016787">
    <property type="term" value="F:hydrolase activity"/>
    <property type="evidence" value="ECO:0007669"/>
    <property type="project" value="UniProtKB-KW"/>
</dbReference>
<dbReference type="AlphaFoldDB" id="A0A955IW07"/>
<dbReference type="PROSITE" id="PS00893">
    <property type="entry name" value="NUDIX_BOX"/>
    <property type="match status" value="1"/>
</dbReference>
<dbReference type="InterPro" id="IPR020476">
    <property type="entry name" value="Nudix_hydrolase"/>
</dbReference>
<reference evidence="5" key="2">
    <citation type="journal article" date="2021" name="Microbiome">
        <title>Successional dynamics and alternative stable states in a saline activated sludge microbial community over 9 years.</title>
        <authorList>
            <person name="Wang Y."/>
            <person name="Ye J."/>
            <person name="Ju F."/>
            <person name="Liu L."/>
            <person name="Boyd J.A."/>
            <person name="Deng Y."/>
            <person name="Parks D.H."/>
            <person name="Jiang X."/>
            <person name="Yin X."/>
            <person name="Woodcroft B.J."/>
            <person name="Tyson G.W."/>
            <person name="Hugenholtz P."/>
            <person name="Polz M.F."/>
            <person name="Zhang T."/>
        </authorList>
    </citation>
    <scope>NUCLEOTIDE SEQUENCE</scope>
    <source>
        <strain evidence="5">HKST-UBA80</strain>
    </source>
</reference>
<dbReference type="SUPFAM" id="SSF55811">
    <property type="entry name" value="Nudix"/>
    <property type="match status" value="1"/>
</dbReference>
<dbReference type="Proteomes" id="UP000714817">
    <property type="component" value="Unassembled WGS sequence"/>
</dbReference>
<evidence type="ECO:0000313" key="5">
    <source>
        <dbReference type="EMBL" id="MCA9302223.1"/>
    </source>
</evidence>